<evidence type="ECO:0000313" key="5">
    <source>
        <dbReference type="EMBL" id="KIW08723.1"/>
    </source>
</evidence>
<dbReference type="OrthoDB" id="312015at2759"/>
<dbReference type="GeneID" id="27308639"/>
<comment type="similarity">
    <text evidence="1">Belongs to the ADIP family.</text>
</comment>
<evidence type="ECO:0000313" key="6">
    <source>
        <dbReference type="Proteomes" id="UP000053259"/>
    </source>
</evidence>
<keyword evidence="6" id="KW-1185">Reference proteome</keyword>
<dbReference type="RefSeq" id="XP_016218592.1">
    <property type="nucleotide sequence ID" value="XM_016353439.1"/>
</dbReference>
<evidence type="ECO:0000256" key="1">
    <source>
        <dbReference type="ARBA" id="ARBA00009291"/>
    </source>
</evidence>
<accession>A0A0D2APV0</accession>
<dbReference type="PANTHER" id="PTHR47057">
    <property type="entry name" value="AFADIN/ALPHA-ACTININ-BINDING"/>
    <property type="match status" value="1"/>
</dbReference>
<dbReference type="PANTHER" id="PTHR47057:SF1">
    <property type="entry name" value="AFADIN_ALPHA-ACTININ-BINDING PROTEIN"/>
    <property type="match status" value="1"/>
</dbReference>
<dbReference type="InParanoid" id="A0A0D2APV0"/>
<dbReference type="HOGENOM" id="CLU_010128_1_0_1"/>
<feature type="compositionally biased region" description="Basic residues" evidence="4">
    <location>
        <begin position="492"/>
        <end position="501"/>
    </location>
</feature>
<evidence type="ECO:0000256" key="2">
    <source>
        <dbReference type="ARBA" id="ARBA00023054"/>
    </source>
</evidence>
<dbReference type="STRING" id="253628.A0A0D2APV0"/>
<dbReference type="Proteomes" id="UP000053259">
    <property type="component" value="Unassembled WGS sequence"/>
</dbReference>
<feature type="compositionally biased region" description="Basic and acidic residues" evidence="4">
    <location>
        <begin position="560"/>
        <end position="575"/>
    </location>
</feature>
<dbReference type="AlphaFoldDB" id="A0A0D2APV0"/>
<dbReference type="Pfam" id="PF11559">
    <property type="entry name" value="ADIP"/>
    <property type="match status" value="1"/>
</dbReference>
<keyword evidence="2 3" id="KW-0175">Coiled coil</keyword>
<feature type="compositionally biased region" description="Basic residues" evidence="4">
    <location>
        <begin position="580"/>
        <end position="593"/>
    </location>
</feature>
<feature type="region of interest" description="Disordered" evidence="4">
    <location>
        <begin position="560"/>
        <end position="607"/>
    </location>
</feature>
<reference evidence="5 6" key="1">
    <citation type="submission" date="2015-01" db="EMBL/GenBank/DDBJ databases">
        <title>The Genome Sequence of Ochroconis gallopava CBS43764.</title>
        <authorList>
            <consortium name="The Broad Institute Genomics Platform"/>
            <person name="Cuomo C."/>
            <person name="de Hoog S."/>
            <person name="Gorbushina A."/>
            <person name="Stielow B."/>
            <person name="Teixiera M."/>
            <person name="Abouelleil A."/>
            <person name="Chapman S.B."/>
            <person name="Priest M."/>
            <person name="Young S.K."/>
            <person name="Wortman J."/>
            <person name="Nusbaum C."/>
            <person name="Birren B."/>
        </authorList>
    </citation>
    <scope>NUCLEOTIDE SEQUENCE [LARGE SCALE GENOMIC DNA]</scope>
    <source>
        <strain evidence="5 6">CBS 43764</strain>
    </source>
</reference>
<organism evidence="5 6">
    <name type="scientific">Verruconis gallopava</name>
    <dbReference type="NCBI Taxonomy" id="253628"/>
    <lineage>
        <taxon>Eukaryota</taxon>
        <taxon>Fungi</taxon>
        <taxon>Dikarya</taxon>
        <taxon>Ascomycota</taxon>
        <taxon>Pezizomycotina</taxon>
        <taxon>Dothideomycetes</taxon>
        <taxon>Pleosporomycetidae</taxon>
        <taxon>Venturiales</taxon>
        <taxon>Sympoventuriaceae</taxon>
        <taxon>Verruconis</taxon>
    </lineage>
</organism>
<evidence type="ECO:0000256" key="4">
    <source>
        <dbReference type="SAM" id="MobiDB-lite"/>
    </source>
</evidence>
<proteinExistence type="inferred from homology"/>
<feature type="compositionally biased region" description="Acidic residues" evidence="4">
    <location>
        <begin position="377"/>
        <end position="393"/>
    </location>
</feature>
<gene>
    <name evidence="5" type="ORF">PV09_00666</name>
</gene>
<feature type="region of interest" description="Disordered" evidence="4">
    <location>
        <begin position="408"/>
        <end position="523"/>
    </location>
</feature>
<evidence type="ECO:0000256" key="3">
    <source>
        <dbReference type="SAM" id="Coils"/>
    </source>
</evidence>
<dbReference type="VEuPathDB" id="FungiDB:PV09_00666"/>
<sequence>MDSFNLKTASAYLNNLLLARGLLRNGKPIEFARPSKGEGGAEATMAQIINLVHDMILRRDREQEQREALAETLRSLRGEATRNAQTIDRLEMRNEDLTRQLSLANSQERSARSALRSAEASVKALREEMARMKATVQQIRISCANDVRKRDVQIQRLKSHLTAQQRGNKTGLVGASITITPGVTGASVNGTASRLGDAPDVDDPEYNLRQETTEFLTQLSQSLSDENDNLIGLVRSTLSTLKELQGIPDNAEQAALSNGSEDQGSDQHMVHTLPTSYESLAIDMHNVLENLRTLLTNPNFVSIDEVTAREEEIARLREGFDKIEIRWREAIALMDSWRKRMMNGGDTVNIEELKHGLGLGCGFGASVALRDHGATDSEAEDEPSFEEPADLADIEEVPSMVESVDLVPSIIPDDGKSKKSSAAYKAQPLKESTGNAVSPRKSALKIHKDKEPPSSENAEERLGSVTRHPRNGSTSKPKQSSATGNDKEPSRIPRKTKKRLSSPHPHGEERSPKRNSSPKLTMQEKLNIAQAEAEAAAVAAGSEVDELDIELEGLEHDRVRKGEIEIPKPRARRDLASNSRKTKIGGRPKRRKSTLTPEELESLMFVS</sequence>
<evidence type="ECO:0008006" key="7">
    <source>
        <dbReference type="Google" id="ProtNLM"/>
    </source>
</evidence>
<feature type="compositionally biased region" description="Basic and acidic residues" evidence="4">
    <location>
        <begin position="446"/>
        <end position="462"/>
    </location>
</feature>
<dbReference type="EMBL" id="KN847530">
    <property type="protein sequence ID" value="KIW08723.1"/>
    <property type="molecule type" value="Genomic_DNA"/>
</dbReference>
<dbReference type="InterPro" id="IPR021622">
    <property type="entry name" value="Afadin/alpha-actinin-bd"/>
</dbReference>
<name>A0A0D2APV0_9PEZI</name>
<feature type="coiled-coil region" evidence="3">
    <location>
        <begin position="59"/>
        <end position="142"/>
    </location>
</feature>
<feature type="compositionally biased region" description="Polar residues" evidence="4">
    <location>
        <begin position="471"/>
        <end position="484"/>
    </location>
</feature>
<protein>
    <recommendedName>
        <fullName evidence="7">NIMA interactive protein</fullName>
    </recommendedName>
</protein>
<feature type="region of interest" description="Disordered" evidence="4">
    <location>
        <begin position="373"/>
        <end position="393"/>
    </location>
</feature>